<organism evidence="1 2">
    <name type="scientific">Paenibacillus solanacearum</name>
    <dbReference type="NCBI Taxonomy" id="2048548"/>
    <lineage>
        <taxon>Bacteria</taxon>
        <taxon>Bacillati</taxon>
        <taxon>Bacillota</taxon>
        <taxon>Bacilli</taxon>
        <taxon>Bacillales</taxon>
        <taxon>Paenibacillaceae</taxon>
        <taxon>Paenibacillus</taxon>
    </lineage>
</organism>
<gene>
    <name evidence="1" type="ORF">PAESOLCIP111_06680</name>
</gene>
<dbReference type="AlphaFoldDB" id="A0A916KAK0"/>
<sequence length="173" mass="19125">MCDLSSPPVQIQGLDNIAKLTGYGLALKKDGTVWMWGSSVMATPKNEDPVKGAAPFQVEGLSDIVDISLSYSGDRLLALKKDGTVWGMGYFPKTHKQMIDSFQVRFYPEYYREPAPIEGLTDADAVYTGNHTNAVIKKDGSLWMWGYDLHGTFGQAQSFQPIPTRVELSPDTE</sequence>
<reference evidence="1" key="1">
    <citation type="submission" date="2021-06" db="EMBL/GenBank/DDBJ databases">
        <authorList>
            <person name="Criscuolo A."/>
        </authorList>
    </citation>
    <scope>NUCLEOTIDE SEQUENCE</scope>
    <source>
        <strain evidence="1">CIP111600</strain>
    </source>
</reference>
<dbReference type="EMBL" id="CAJVAS010000083">
    <property type="protein sequence ID" value="CAG7652968.1"/>
    <property type="molecule type" value="Genomic_DNA"/>
</dbReference>
<comment type="caution">
    <text evidence="1">The sequence shown here is derived from an EMBL/GenBank/DDBJ whole genome shotgun (WGS) entry which is preliminary data.</text>
</comment>
<accession>A0A916KAK0</accession>
<proteinExistence type="predicted"/>
<dbReference type="Proteomes" id="UP000693672">
    <property type="component" value="Unassembled WGS sequence"/>
</dbReference>
<keyword evidence="2" id="KW-1185">Reference proteome</keyword>
<evidence type="ECO:0000313" key="1">
    <source>
        <dbReference type="EMBL" id="CAG7652968.1"/>
    </source>
</evidence>
<evidence type="ECO:0000313" key="2">
    <source>
        <dbReference type="Proteomes" id="UP000693672"/>
    </source>
</evidence>
<protein>
    <submittedName>
        <fullName evidence="1">Uncharacterized protein</fullName>
    </submittedName>
</protein>
<name>A0A916KAK0_9BACL</name>